<comment type="caution">
    <text evidence="3">The sequence shown here is derived from an EMBL/GenBank/DDBJ whole genome shotgun (WGS) entry which is preliminary data.</text>
</comment>
<accession>A0A6S7GFM7</accession>
<keyword evidence="1" id="KW-0175">Coiled coil</keyword>
<reference evidence="3" key="1">
    <citation type="submission" date="2020-04" db="EMBL/GenBank/DDBJ databases">
        <authorList>
            <person name="Alioto T."/>
            <person name="Alioto T."/>
            <person name="Gomez Garrido J."/>
        </authorList>
    </citation>
    <scope>NUCLEOTIDE SEQUENCE</scope>
    <source>
        <strain evidence="3">A484AB</strain>
    </source>
</reference>
<feature type="region of interest" description="Disordered" evidence="2">
    <location>
        <begin position="549"/>
        <end position="601"/>
    </location>
</feature>
<proteinExistence type="predicted"/>
<name>A0A6S7GFM7_PARCT</name>
<evidence type="ECO:0000256" key="2">
    <source>
        <dbReference type="SAM" id="MobiDB-lite"/>
    </source>
</evidence>
<feature type="region of interest" description="Disordered" evidence="2">
    <location>
        <begin position="671"/>
        <end position="692"/>
    </location>
</feature>
<feature type="region of interest" description="Disordered" evidence="2">
    <location>
        <begin position="120"/>
        <end position="144"/>
    </location>
</feature>
<feature type="region of interest" description="Disordered" evidence="2">
    <location>
        <begin position="262"/>
        <end position="284"/>
    </location>
</feature>
<organism evidence="3 4">
    <name type="scientific">Paramuricea clavata</name>
    <name type="common">Red gorgonian</name>
    <name type="synonym">Violescent sea-whip</name>
    <dbReference type="NCBI Taxonomy" id="317549"/>
    <lineage>
        <taxon>Eukaryota</taxon>
        <taxon>Metazoa</taxon>
        <taxon>Cnidaria</taxon>
        <taxon>Anthozoa</taxon>
        <taxon>Octocorallia</taxon>
        <taxon>Malacalcyonacea</taxon>
        <taxon>Plexauridae</taxon>
        <taxon>Paramuricea</taxon>
    </lineage>
</organism>
<gene>
    <name evidence="3" type="ORF">PACLA_8A001969</name>
</gene>
<feature type="coiled-coil region" evidence="1">
    <location>
        <begin position="54"/>
        <end position="81"/>
    </location>
</feature>
<sequence>MAEENETGVPDLPVKTGTTSSTHENEFYRISKKLRIQINHLQGQIIKETNISILEKEANIVEQCMKELTAAQEELERIQGSAIEKMTFYSKFEDMSRETNQILAQAVQAIQQLKLNENEDRHSVITSTHRSRSSHRSRLSRSSLASTSSSARLRRLDLEEEIATLRAKINLVEEREQLDKANRVALEEIERRKLEIQSEEQRLIEQIETTKETFKLKEQLAEREARVEACTRFENEGTSVIFDDDDNQSNATREHIQKFLRSQAEPSAEGENNELATHDTADSLPPECGLLVPPQSKLNPDVPPYVSCKEATTSAPNQQINVTPTNVHINPPYTLTGATNPDLVQAQLTAITKLLEVQNQNRLPLPEPGVFSGNPLQYPMWVKAFETLIEGRAINPAERLHFLGKYVSGEAKEVVNGFMLLDGDDAYTKAKEMLAKRFGDPFTVAASFRKRLEEWKQIAPGDAIGLRKYSDFLVQCETAMEKVSSLNVLNDVQENQKMISKLPKWLSNRWARVVYKSREEKNKFPPFSEFVRFLVTESNIACDPVNLRSSKLNDENKRPKDPRRPERPYSRYRAGTEIDKRNFATRSMEGDPEDEGQSKRVKPVSNSCSLCKEIHDLNSCEQFRKMEIKDRKKFARDKGLCYGCLIPGHTSKQCKKRKKCETCGKLHPTSLHGDFRENPGNDKDRPDDNANSPTVNCTKACFMNDGTQVRMSSMIIPVWINHSDNPETKILVYALLDDQSDTTFVTEETLNSLNVSGPETQLSLSTMHADNEVIASNKIKGLAVSDYDHNVSIPLPTTFSCTTIPARRRQIPCPEMVNQWPHLVPIANSLTPYQHNVEVGLLIGSNCPRAIMPRKIIPGNDNEPYAQKTDLGWGIVGNVSRSNLERDKDHEEMHTTHACRVISCCTNDTNPLHRKTCFFSVKTTTKEILNPVQVRQILESDFSEGKTNEQPISQDDRKFIRKVEQGIRQRQDGHYEMPLPFREEEPSMPNNKSLALHRLAKLKTRLENNEQYRKDYVSNLLHQELNYEGIVDIFWTDSKVVLGYINNDAKRFHTFVANRVQQIRECTNPNQWRYIESKENPADEASRGLSAQELISNPRWLSGPAFLWNPEINTSTTESPPLSEDDPEVKKVKSLATQGTTENVSTILQRLEYFSDWHRAKRAIAVCLKLRKRLRSCTTDREQVKSETRTNSYQPVNVEQLRQAEVEIMKAIQTEMFPVEMELLRRLKSNPTKREDVKDQGLKFWSRWHPLLNERGKRSRVATILERPIQKLVVLLKVEDTENVEE</sequence>
<feature type="coiled-coil region" evidence="1">
    <location>
        <begin position="155"/>
        <end position="224"/>
    </location>
</feature>
<protein>
    <submittedName>
        <fullName evidence="3">Uncharacterized protein</fullName>
    </submittedName>
</protein>
<dbReference type="PANTHER" id="PTHR47331">
    <property type="entry name" value="PHD-TYPE DOMAIN-CONTAINING PROTEIN"/>
    <property type="match status" value="1"/>
</dbReference>
<dbReference type="Pfam" id="PF03564">
    <property type="entry name" value="DUF1759"/>
    <property type="match status" value="1"/>
</dbReference>
<feature type="compositionally biased region" description="Basic and acidic residues" evidence="2">
    <location>
        <begin position="551"/>
        <end position="582"/>
    </location>
</feature>
<feature type="region of interest" description="Disordered" evidence="2">
    <location>
        <begin position="1"/>
        <end position="23"/>
    </location>
</feature>
<feature type="compositionally biased region" description="Basic and acidic residues" evidence="2">
    <location>
        <begin position="673"/>
        <end position="688"/>
    </location>
</feature>
<dbReference type="OrthoDB" id="10065844at2759"/>
<evidence type="ECO:0000256" key="1">
    <source>
        <dbReference type="SAM" id="Coils"/>
    </source>
</evidence>
<dbReference type="EMBL" id="CACRXK020000678">
    <property type="protein sequence ID" value="CAB3983941.1"/>
    <property type="molecule type" value="Genomic_DNA"/>
</dbReference>
<dbReference type="Proteomes" id="UP001152795">
    <property type="component" value="Unassembled WGS sequence"/>
</dbReference>
<dbReference type="PANTHER" id="PTHR47331:SF5">
    <property type="entry name" value="RIBONUCLEASE H"/>
    <property type="match status" value="1"/>
</dbReference>
<feature type="compositionally biased region" description="Basic residues" evidence="2">
    <location>
        <begin position="129"/>
        <end position="139"/>
    </location>
</feature>
<keyword evidence="4" id="KW-1185">Reference proteome</keyword>
<evidence type="ECO:0000313" key="4">
    <source>
        <dbReference type="Proteomes" id="UP001152795"/>
    </source>
</evidence>
<evidence type="ECO:0000313" key="3">
    <source>
        <dbReference type="EMBL" id="CAB3983941.1"/>
    </source>
</evidence>
<dbReference type="InterPro" id="IPR005312">
    <property type="entry name" value="DUF1759"/>
</dbReference>